<dbReference type="RefSeq" id="WP_014259941.1">
    <property type="nucleotide sequence ID" value="NC_016629.1"/>
</dbReference>
<dbReference type="GO" id="GO:0000175">
    <property type="term" value="F:3'-5'-RNA exonuclease activity"/>
    <property type="evidence" value="ECO:0007669"/>
    <property type="project" value="TreeGrafter"/>
</dbReference>
<feature type="domain" description="RNB" evidence="1">
    <location>
        <begin position="286"/>
        <end position="587"/>
    </location>
</feature>
<dbReference type="EMBL" id="CP003221">
    <property type="protein sequence ID" value="EGJ50185.1"/>
    <property type="molecule type" value="Genomic_DNA"/>
</dbReference>
<dbReference type="GO" id="GO:0000932">
    <property type="term" value="C:P-body"/>
    <property type="evidence" value="ECO:0007669"/>
    <property type="project" value="TreeGrafter"/>
</dbReference>
<dbReference type="HOGENOM" id="CLU_015903_1_1_7"/>
<name>F3Z2E5_DESAF</name>
<keyword evidence="3" id="KW-1185">Reference proteome</keyword>
<dbReference type="Proteomes" id="UP000007844">
    <property type="component" value="Chromosome"/>
</dbReference>
<reference evidence="2 3" key="1">
    <citation type="journal article" date="2011" name="J. Bacteriol.">
        <title>Genome sequence of the mercury-methylating and pleomorphic Desulfovibrio africanus Strain Walvis Bay.</title>
        <authorList>
            <person name="Brown S.D."/>
            <person name="Wall J.D."/>
            <person name="Kucken A.M."/>
            <person name="Gilmour C.C."/>
            <person name="Podar M."/>
            <person name="Brandt C.C."/>
            <person name="Teshima H."/>
            <person name="Detter J.C."/>
            <person name="Han C.S."/>
            <person name="Land M.L."/>
            <person name="Lucas S."/>
            <person name="Han J."/>
            <person name="Pennacchio L."/>
            <person name="Nolan M."/>
            <person name="Pitluck S."/>
            <person name="Woyke T."/>
            <person name="Goodwin L."/>
            <person name="Palumbo A.V."/>
            <person name="Elias D.A."/>
        </authorList>
    </citation>
    <scope>NUCLEOTIDE SEQUENCE [LARGE SCALE GENOMIC DNA]</scope>
    <source>
        <strain evidence="2 3">Walvis Bay</strain>
    </source>
</reference>
<dbReference type="AlphaFoldDB" id="F3Z2E5"/>
<evidence type="ECO:0000313" key="3">
    <source>
        <dbReference type="Proteomes" id="UP000007844"/>
    </source>
</evidence>
<dbReference type="SUPFAM" id="SSF50249">
    <property type="entry name" value="Nucleic acid-binding proteins"/>
    <property type="match status" value="1"/>
</dbReference>
<dbReference type="KEGG" id="daf:Desaf_1853"/>
<sequence length="702" mass="78489">MARLVRYPGPGCVVEFMQGNQPQLAYVVEEQSGRLRVLTQNRREAKLPASRLLPWSGPAYPANLSRADTERLLDSHVAKRRELAAGIDVLELWSMAQGEVEQAKAEWFAELLWADPDPDQVAAMGRVLLDCKTHFKFHPPEFIPYSAETVESRLVEQEETRIREKLVGVGQAFLKELWQSGNGPVDVDKLRAKPDAETAPLLAAMLKARIADPDDKEPDLLWRELRRGLPEHPYLALLLAERWGIVPPHYNYLLDRAGYVTGESWAEPYADEVAQLRRRRDELDAAIDPRPFVSIDAATTTDIDDAFVAECDGEAIRVSVAFACPAVHWDFSSPLGRAVLDRATSLYLPEGTSHMLPRELADDIYSLRQGEPRPALILDLRVDAGGEPTLTGLSFGRITVAANITYYQAEERLSADSASCADMAADTSTGLDRLDWAASRDLASRLRERRIRNGAVIIERQEPEIVLDDGDTPQVRLEVKEPTPAAQLLVSELMIVANELCARWAMEQGVPLYFRTQDAVLPKDAAGVWTEPEDVYRVVKHFGPTLLEIQPKPHKGLGVPAYCPVTSPLRRITDLINVAQIQRVLTTGQPMFSRDELESMQPSVSARLEAVGKVQRFRPRYWKMLHLLQNRKASTWTGVAVDECGGLVTLALPDAQIFVRAPRDMLGEKLYPGQRFALRFGKIDPLCNEIRVAEAHEEEADV</sequence>
<dbReference type="PANTHER" id="PTHR23355:SF9">
    <property type="entry name" value="DIS3-LIKE EXONUCLEASE 2"/>
    <property type="match status" value="1"/>
</dbReference>
<dbReference type="STRING" id="690850.Desaf_1853"/>
<dbReference type="GO" id="GO:0003723">
    <property type="term" value="F:RNA binding"/>
    <property type="evidence" value="ECO:0007669"/>
    <property type="project" value="InterPro"/>
</dbReference>
<dbReference type="eggNOG" id="COG0557">
    <property type="taxonomic scope" value="Bacteria"/>
</dbReference>
<accession>F3Z2E5</accession>
<proteinExistence type="predicted"/>
<dbReference type="InterPro" id="IPR001900">
    <property type="entry name" value="RNase_II/R"/>
</dbReference>
<protein>
    <submittedName>
        <fullName evidence="2">Ribonuclease II</fullName>
    </submittedName>
</protein>
<dbReference type="InterPro" id="IPR050180">
    <property type="entry name" value="RNR_Ribonuclease"/>
</dbReference>
<evidence type="ECO:0000259" key="1">
    <source>
        <dbReference type="SMART" id="SM00955"/>
    </source>
</evidence>
<dbReference type="InterPro" id="IPR012340">
    <property type="entry name" value="NA-bd_OB-fold"/>
</dbReference>
<dbReference type="SMART" id="SM00955">
    <property type="entry name" value="RNB"/>
    <property type="match status" value="1"/>
</dbReference>
<organism evidence="2 3">
    <name type="scientific">Desulfocurvibacter africanus subsp. africanus str. Walvis Bay</name>
    <dbReference type="NCBI Taxonomy" id="690850"/>
    <lineage>
        <taxon>Bacteria</taxon>
        <taxon>Pseudomonadati</taxon>
        <taxon>Thermodesulfobacteriota</taxon>
        <taxon>Desulfovibrionia</taxon>
        <taxon>Desulfovibrionales</taxon>
        <taxon>Desulfovibrionaceae</taxon>
        <taxon>Desulfocurvibacter</taxon>
    </lineage>
</organism>
<dbReference type="GO" id="GO:0006402">
    <property type="term" value="P:mRNA catabolic process"/>
    <property type="evidence" value="ECO:0007669"/>
    <property type="project" value="TreeGrafter"/>
</dbReference>
<dbReference type="PANTHER" id="PTHR23355">
    <property type="entry name" value="RIBONUCLEASE"/>
    <property type="match status" value="1"/>
</dbReference>
<gene>
    <name evidence="2" type="ORF">Desaf_1853</name>
</gene>
<dbReference type="Pfam" id="PF00773">
    <property type="entry name" value="RNB"/>
    <property type="match status" value="1"/>
</dbReference>
<evidence type="ECO:0000313" key="2">
    <source>
        <dbReference type="EMBL" id="EGJ50185.1"/>
    </source>
</evidence>